<dbReference type="InParanoid" id="A0A136JKI5"/>
<name>A0A136JKI5_9PEZI</name>
<keyword evidence="2" id="KW-1185">Reference proteome</keyword>
<reference evidence="2" key="1">
    <citation type="submission" date="2016-02" db="EMBL/GenBank/DDBJ databases">
        <title>Draft genome sequence of Microdochium bolleyi, a fungal endophyte of beachgrass.</title>
        <authorList>
            <consortium name="DOE Joint Genome Institute"/>
            <person name="David A.S."/>
            <person name="May G."/>
            <person name="Haridas S."/>
            <person name="Lim J."/>
            <person name="Wang M."/>
            <person name="Labutti K."/>
            <person name="Lipzen A."/>
            <person name="Barry K."/>
            <person name="Grigoriev I.V."/>
        </authorList>
    </citation>
    <scope>NUCLEOTIDE SEQUENCE [LARGE SCALE GENOMIC DNA]</scope>
    <source>
        <strain evidence="2">J235TASD1</strain>
    </source>
</reference>
<evidence type="ECO:0000313" key="2">
    <source>
        <dbReference type="Proteomes" id="UP000070501"/>
    </source>
</evidence>
<sequence length="89" mass="9708">MVSVAALLTQARSAAVLSIHLHHHAFPSIPRKRLIDLTMDLPSCGFVTQSLACVCSDLRWQPSMRLLDSATSQTTFLICTCLRAPSPCV</sequence>
<proteinExistence type="predicted"/>
<evidence type="ECO:0000313" key="1">
    <source>
        <dbReference type="EMBL" id="KXJ97661.1"/>
    </source>
</evidence>
<dbReference type="Proteomes" id="UP000070501">
    <property type="component" value="Unassembled WGS sequence"/>
</dbReference>
<dbReference type="EMBL" id="KQ964245">
    <property type="protein sequence ID" value="KXJ97661.1"/>
    <property type="molecule type" value="Genomic_DNA"/>
</dbReference>
<organism evidence="1 2">
    <name type="scientific">Microdochium bolleyi</name>
    <dbReference type="NCBI Taxonomy" id="196109"/>
    <lineage>
        <taxon>Eukaryota</taxon>
        <taxon>Fungi</taxon>
        <taxon>Dikarya</taxon>
        <taxon>Ascomycota</taxon>
        <taxon>Pezizomycotina</taxon>
        <taxon>Sordariomycetes</taxon>
        <taxon>Xylariomycetidae</taxon>
        <taxon>Xylariales</taxon>
        <taxon>Microdochiaceae</taxon>
        <taxon>Microdochium</taxon>
    </lineage>
</organism>
<gene>
    <name evidence="1" type="ORF">Micbo1qcDRAFT_9191</name>
</gene>
<accession>A0A136JKI5</accession>
<protein>
    <submittedName>
        <fullName evidence="1">Uncharacterized protein</fullName>
    </submittedName>
</protein>
<dbReference type="AlphaFoldDB" id="A0A136JKI5"/>